<evidence type="ECO:0000313" key="6">
    <source>
        <dbReference type="Proteomes" id="UP001597463"/>
    </source>
</evidence>
<evidence type="ECO:0000256" key="1">
    <source>
        <dbReference type="ARBA" id="ARBA00023015"/>
    </source>
</evidence>
<gene>
    <name evidence="5" type="ORF">ACFSW6_19115</name>
</gene>
<dbReference type="EMBL" id="JBHUMV010000009">
    <property type="protein sequence ID" value="MFD2756187.1"/>
    <property type="molecule type" value="Genomic_DNA"/>
</dbReference>
<name>A0ABW5UUX1_9BURK</name>
<dbReference type="SUPFAM" id="SSF46689">
    <property type="entry name" value="Homeodomain-like"/>
    <property type="match status" value="1"/>
</dbReference>
<protein>
    <submittedName>
        <fullName evidence="5">AraC family transcriptional regulator</fullName>
    </submittedName>
</protein>
<dbReference type="Gene3D" id="1.10.10.60">
    <property type="entry name" value="Homeodomain-like"/>
    <property type="match status" value="1"/>
</dbReference>
<evidence type="ECO:0000259" key="4">
    <source>
        <dbReference type="PROSITE" id="PS01124"/>
    </source>
</evidence>
<keyword evidence="3" id="KW-0804">Transcription</keyword>
<dbReference type="Proteomes" id="UP001597463">
    <property type="component" value="Unassembled WGS sequence"/>
</dbReference>
<evidence type="ECO:0000313" key="5">
    <source>
        <dbReference type="EMBL" id="MFD2756187.1"/>
    </source>
</evidence>
<dbReference type="InterPro" id="IPR032687">
    <property type="entry name" value="AraC-type_N"/>
</dbReference>
<feature type="domain" description="HTH araC/xylS-type" evidence="4">
    <location>
        <begin position="254"/>
        <end position="336"/>
    </location>
</feature>
<proteinExistence type="predicted"/>
<dbReference type="PROSITE" id="PS01124">
    <property type="entry name" value="HTH_ARAC_FAMILY_2"/>
    <property type="match status" value="1"/>
</dbReference>
<dbReference type="InterPro" id="IPR018060">
    <property type="entry name" value="HTH_AraC"/>
</dbReference>
<keyword evidence="2" id="KW-0238">DNA-binding</keyword>
<sequence>MGMPPSSSRLIRSASLGGYADLMRSLGHDPSTLLRAAGLSARLLDNPETRIPIHSVRVLLETAARTTGVEDFALRLAARRSFSDLGPISLVLKDEPTPRQALDSLCRYLKLLSAGMIVRIEDAGANVLIRQELMPIAGLATRQSMELTVAMMFRILRELIGPQWRPLQVSFMHRAPADLAAHRAFFGLSPLFDQAWNGMVCSLADLQLLRTQGDPGVARFARDYLETALDRRTEGMQAACTELIVALLPGGRCTAQQVARHLGVDRRTLHRHLSAEGQSFSELLNRIRTELALRHLQESNLPLGEVASLLGFSIPSSFCHWFRASFGASVSDWRRQRAGQEGQSHLNFQ</sequence>
<reference evidence="6" key="1">
    <citation type="journal article" date="2019" name="Int. J. Syst. Evol. Microbiol.">
        <title>The Global Catalogue of Microorganisms (GCM) 10K type strain sequencing project: providing services to taxonomists for standard genome sequencing and annotation.</title>
        <authorList>
            <consortium name="The Broad Institute Genomics Platform"/>
            <consortium name="The Broad Institute Genome Sequencing Center for Infectious Disease"/>
            <person name="Wu L."/>
            <person name="Ma J."/>
        </authorList>
    </citation>
    <scope>NUCLEOTIDE SEQUENCE [LARGE SCALE GENOMIC DNA]</scope>
    <source>
        <strain evidence="6">TISTR 1906</strain>
    </source>
</reference>
<dbReference type="Pfam" id="PF12833">
    <property type="entry name" value="HTH_18"/>
    <property type="match status" value="1"/>
</dbReference>
<evidence type="ECO:0000256" key="2">
    <source>
        <dbReference type="ARBA" id="ARBA00023125"/>
    </source>
</evidence>
<accession>A0ABW5UUX1</accession>
<comment type="caution">
    <text evidence="5">The sequence shown here is derived from an EMBL/GenBank/DDBJ whole genome shotgun (WGS) entry which is preliminary data.</text>
</comment>
<evidence type="ECO:0000256" key="3">
    <source>
        <dbReference type="ARBA" id="ARBA00023163"/>
    </source>
</evidence>
<keyword evidence="6" id="KW-1185">Reference proteome</keyword>
<dbReference type="PANTHER" id="PTHR47894:SF4">
    <property type="entry name" value="HTH-TYPE TRANSCRIPTIONAL REGULATOR GADX"/>
    <property type="match status" value="1"/>
</dbReference>
<dbReference type="SMART" id="SM00342">
    <property type="entry name" value="HTH_ARAC"/>
    <property type="match status" value="1"/>
</dbReference>
<dbReference type="Pfam" id="PF12625">
    <property type="entry name" value="Arabinose_bd"/>
    <property type="match status" value="1"/>
</dbReference>
<dbReference type="InterPro" id="IPR009057">
    <property type="entry name" value="Homeodomain-like_sf"/>
</dbReference>
<organism evidence="5 6">
    <name type="scientific">Comamonas terrae</name>
    <dbReference type="NCBI Taxonomy" id="673548"/>
    <lineage>
        <taxon>Bacteria</taxon>
        <taxon>Pseudomonadati</taxon>
        <taxon>Pseudomonadota</taxon>
        <taxon>Betaproteobacteria</taxon>
        <taxon>Burkholderiales</taxon>
        <taxon>Comamonadaceae</taxon>
        <taxon>Comamonas</taxon>
    </lineage>
</organism>
<dbReference type="RefSeq" id="WP_083526768.1">
    <property type="nucleotide sequence ID" value="NZ_BCNT01000020.1"/>
</dbReference>
<keyword evidence="1" id="KW-0805">Transcription regulation</keyword>
<dbReference type="PANTHER" id="PTHR47894">
    <property type="entry name" value="HTH-TYPE TRANSCRIPTIONAL REGULATOR GADX"/>
    <property type="match status" value="1"/>
</dbReference>